<keyword evidence="4" id="KW-1185">Reference proteome</keyword>
<dbReference type="RefSeq" id="WP_318796468.1">
    <property type="nucleotide sequence ID" value="NZ_JARUJP010000001.1"/>
</dbReference>
<dbReference type="InterPro" id="IPR050261">
    <property type="entry name" value="FrsA_esterase"/>
</dbReference>
<protein>
    <submittedName>
        <fullName evidence="3">Alpha/beta fold hydrolase</fullName>
    </submittedName>
</protein>
<dbReference type="GO" id="GO:0016787">
    <property type="term" value="F:hydrolase activity"/>
    <property type="evidence" value="ECO:0007669"/>
    <property type="project" value="UniProtKB-KW"/>
</dbReference>
<dbReference type="InterPro" id="IPR029058">
    <property type="entry name" value="AB_hydrolase_fold"/>
</dbReference>
<dbReference type="InterPro" id="IPR001375">
    <property type="entry name" value="Peptidase_S9_cat"/>
</dbReference>
<dbReference type="EMBL" id="JARUJP010000001">
    <property type="protein sequence ID" value="MDW8799781.1"/>
    <property type="molecule type" value="Genomic_DNA"/>
</dbReference>
<dbReference type="PANTHER" id="PTHR22946">
    <property type="entry name" value="DIENELACTONE HYDROLASE DOMAIN-CONTAINING PROTEIN-RELATED"/>
    <property type="match status" value="1"/>
</dbReference>
<gene>
    <name evidence="3" type="ORF">P8V03_01260</name>
</gene>
<accession>A0ABU4JNR3</accession>
<evidence type="ECO:0000256" key="1">
    <source>
        <dbReference type="ARBA" id="ARBA00022801"/>
    </source>
</evidence>
<dbReference type="Pfam" id="PF00326">
    <property type="entry name" value="Peptidase_S9"/>
    <property type="match status" value="1"/>
</dbReference>
<reference evidence="3 4" key="1">
    <citation type="submission" date="2023-04" db="EMBL/GenBank/DDBJ databases">
        <title>Clostridium tannerae sp. nov., isolated from the fecal material of an alpaca.</title>
        <authorList>
            <person name="Miller S."/>
            <person name="Hendry M."/>
            <person name="King J."/>
            <person name="Sankaranarayanan K."/>
            <person name="Lawson P.A."/>
        </authorList>
    </citation>
    <scope>NUCLEOTIDE SEQUENCE [LARGE SCALE GENOMIC DNA]</scope>
    <source>
        <strain evidence="3 4">A1-XYC3</strain>
    </source>
</reference>
<evidence type="ECO:0000259" key="2">
    <source>
        <dbReference type="Pfam" id="PF00326"/>
    </source>
</evidence>
<comment type="caution">
    <text evidence="3">The sequence shown here is derived from an EMBL/GenBank/DDBJ whole genome shotgun (WGS) entry which is preliminary data.</text>
</comment>
<dbReference type="SUPFAM" id="SSF53474">
    <property type="entry name" value="alpha/beta-Hydrolases"/>
    <property type="match status" value="1"/>
</dbReference>
<evidence type="ECO:0000313" key="4">
    <source>
        <dbReference type="Proteomes" id="UP001281656"/>
    </source>
</evidence>
<feature type="domain" description="Peptidase S9 prolyl oligopeptidase catalytic" evidence="2">
    <location>
        <begin position="65"/>
        <end position="273"/>
    </location>
</feature>
<keyword evidence="1 3" id="KW-0378">Hydrolase</keyword>
<dbReference type="PANTHER" id="PTHR22946:SF9">
    <property type="entry name" value="POLYKETIDE TRANSFERASE AF380"/>
    <property type="match status" value="1"/>
</dbReference>
<sequence>MNLESLFMDSQQFDKEYSEDLKAVFFRSKGKQLIGTMYLAQGKGPHPTVNLLHGFPGYEQNMDLAQILRRIGYNVFTFHYRGSWGCEGEYSFSNVLEDVEASIEFLKSEQAFKLRVDRNNIILIGHSMGGFAALITAAKKEEIKKVVSIAGFNAGAFAESIYGNSEEVLNYIDEWQENVQPLKGTSSQALVKECLDNKKEFNITNYVEELSKHSLLLIAGVRDKEAPIRIHHTSLINALREKNNNCIKEVVFNSDHAFSNSRTGVAKAIVSWLEEG</sequence>
<proteinExistence type="predicted"/>
<dbReference type="Gene3D" id="3.40.50.1820">
    <property type="entry name" value="alpha/beta hydrolase"/>
    <property type="match status" value="1"/>
</dbReference>
<name>A0ABU4JNR3_9CLOT</name>
<evidence type="ECO:0000313" key="3">
    <source>
        <dbReference type="EMBL" id="MDW8799781.1"/>
    </source>
</evidence>
<dbReference type="Proteomes" id="UP001281656">
    <property type="component" value="Unassembled WGS sequence"/>
</dbReference>
<organism evidence="3 4">
    <name type="scientific">Clostridium tanneri</name>
    <dbReference type="NCBI Taxonomy" id="3037988"/>
    <lineage>
        <taxon>Bacteria</taxon>
        <taxon>Bacillati</taxon>
        <taxon>Bacillota</taxon>
        <taxon>Clostridia</taxon>
        <taxon>Eubacteriales</taxon>
        <taxon>Clostridiaceae</taxon>
        <taxon>Clostridium</taxon>
    </lineage>
</organism>